<dbReference type="Pfam" id="PF13646">
    <property type="entry name" value="HEAT_2"/>
    <property type="match status" value="2"/>
</dbReference>
<protein>
    <recommendedName>
        <fullName evidence="2">HEAT repeat domain-containing protein</fullName>
    </recommendedName>
</protein>
<name>X1LT14_9ZZZZ</name>
<evidence type="ECO:0008006" key="2">
    <source>
        <dbReference type="Google" id="ProtNLM"/>
    </source>
</evidence>
<dbReference type="SMART" id="SM00567">
    <property type="entry name" value="EZ_HEAT"/>
    <property type="match status" value="4"/>
</dbReference>
<reference evidence="1" key="1">
    <citation type="journal article" date="2014" name="Front. Microbiol.">
        <title>High frequency of phylogenetically diverse reductive dehalogenase-homologous genes in deep subseafloor sedimentary metagenomes.</title>
        <authorList>
            <person name="Kawai M."/>
            <person name="Futagami T."/>
            <person name="Toyoda A."/>
            <person name="Takaki Y."/>
            <person name="Nishi S."/>
            <person name="Hori S."/>
            <person name="Arai W."/>
            <person name="Tsubouchi T."/>
            <person name="Morono Y."/>
            <person name="Uchiyama I."/>
            <person name="Ito T."/>
            <person name="Fujiyama A."/>
            <person name="Inagaki F."/>
            <person name="Takami H."/>
        </authorList>
    </citation>
    <scope>NUCLEOTIDE SEQUENCE</scope>
    <source>
        <strain evidence="1">Expedition CK06-06</strain>
    </source>
</reference>
<dbReference type="AlphaFoldDB" id="X1LT14"/>
<dbReference type="InterPro" id="IPR016024">
    <property type="entry name" value="ARM-type_fold"/>
</dbReference>
<dbReference type="InterPro" id="IPR011989">
    <property type="entry name" value="ARM-like"/>
</dbReference>
<sequence length="308" mass="34537">MPPKQKAISILQQGIKDESIIIQVNAAKGFRQIGDAQGIKTLYEILKGEDKNGIAAALAVLYDLEENTFSPVLVKLVDHNDPLIRSEAYKVISLIDDERCLEIFIKGINDKVAKIRRTSYFGLRKFQKKQIIMKGLRDIDPLTRIVAAQALGNIGQQGMENFIIKEMGTQTIDIWEQGIISLAKMGDTSAIPFIKESLVDAPWELRLAAAEALLILNNQDGVDVLKQGLQSNNPFTRVKVVQILKKFNLPEGSQLLKEAVKDEYINVSIVAIEALAKYKAKEHQTLFGEMMDAPNPLVKRCDRIRLWK</sequence>
<dbReference type="SUPFAM" id="SSF48371">
    <property type="entry name" value="ARM repeat"/>
    <property type="match status" value="1"/>
</dbReference>
<dbReference type="EMBL" id="BARV01005942">
    <property type="protein sequence ID" value="GAI05530.1"/>
    <property type="molecule type" value="Genomic_DNA"/>
</dbReference>
<dbReference type="PANTHER" id="PTHR12697:SF5">
    <property type="entry name" value="DEOXYHYPUSINE HYDROXYLASE"/>
    <property type="match status" value="1"/>
</dbReference>
<dbReference type="PANTHER" id="PTHR12697">
    <property type="entry name" value="PBS LYASE HEAT-LIKE PROTEIN"/>
    <property type="match status" value="1"/>
</dbReference>
<dbReference type="GO" id="GO:0016491">
    <property type="term" value="F:oxidoreductase activity"/>
    <property type="evidence" value="ECO:0007669"/>
    <property type="project" value="TreeGrafter"/>
</dbReference>
<proteinExistence type="predicted"/>
<gene>
    <name evidence="1" type="ORF">S06H3_12100</name>
</gene>
<organism evidence="1">
    <name type="scientific">marine sediment metagenome</name>
    <dbReference type="NCBI Taxonomy" id="412755"/>
    <lineage>
        <taxon>unclassified sequences</taxon>
        <taxon>metagenomes</taxon>
        <taxon>ecological metagenomes</taxon>
    </lineage>
</organism>
<dbReference type="InterPro" id="IPR004155">
    <property type="entry name" value="PBS_lyase_HEAT"/>
</dbReference>
<evidence type="ECO:0000313" key="1">
    <source>
        <dbReference type="EMBL" id="GAI05530.1"/>
    </source>
</evidence>
<dbReference type="Gene3D" id="1.25.10.10">
    <property type="entry name" value="Leucine-rich Repeat Variant"/>
    <property type="match status" value="2"/>
</dbReference>
<comment type="caution">
    <text evidence="1">The sequence shown here is derived from an EMBL/GenBank/DDBJ whole genome shotgun (WGS) entry which is preliminary data.</text>
</comment>
<accession>X1LT14</accession>